<accession>A0A0G4GRF0</accession>
<evidence type="ECO:0000256" key="1">
    <source>
        <dbReference type="ARBA" id="ARBA00011026"/>
    </source>
</evidence>
<gene>
    <name evidence="3" type="ORF">Cvel_23049</name>
</gene>
<evidence type="ECO:0000313" key="3">
    <source>
        <dbReference type="EMBL" id="CEM33124.1"/>
    </source>
</evidence>
<reference evidence="3" key="1">
    <citation type="submission" date="2014-11" db="EMBL/GenBank/DDBJ databases">
        <authorList>
            <person name="Otto D Thomas"/>
            <person name="Naeem Raeece"/>
        </authorList>
    </citation>
    <scope>NUCLEOTIDE SEQUENCE</scope>
</reference>
<sequence>MGHDRQMQAIPEGGMGAISPSGRPTPSPQILQMMQDPQARDSLQRMYAAVKQYGPAPGAKQMLTWEHEAADHAMQTGIYGVFRCVEKKNDCSRVGPKSKCFCGHFYKDHQFANRRAPWPKCCTCACEAFEFIPTRPEEAGEWWLPRRPGFKVSEWRAKCKCGHTHEDHDTKRPHRCRLCPPFKCSSYTSAWLCVACDRHWEQHETVFETEQERRDQGLPVGEDFIPLKELPEFYDAVFKDDNEAARNKALSDKVKKPQPPAHIGLRPIVAPPRGRGRGRGGAAGGRPALTDDTRTPGERALGMVMIEDESPAQAEMDRARPSSRAGPSGRIPAAPSYPSPSQRASQRPSRGEAAAVQDQPGGANSGARGSRVGSSGGKGGGAAGAGSQVTGSRRVSAQRTTTVPETKVTQARHGGAEEEKGGAADGDEEMLTRGQGCSWSIKF</sequence>
<dbReference type="Pfam" id="PF14753">
    <property type="entry name" value="FAM221"/>
    <property type="match status" value="1"/>
</dbReference>
<dbReference type="InterPro" id="IPR026755">
    <property type="entry name" value="Fam221a/b"/>
</dbReference>
<organism evidence="3">
    <name type="scientific">Chromera velia CCMP2878</name>
    <dbReference type="NCBI Taxonomy" id="1169474"/>
    <lineage>
        <taxon>Eukaryota</taxon>
        <taxon>Sar</taxon>
        <taxon>Alveolata</taxon>
        <taxon>Colpodellida</taxon>
        <taxon>Chromeraceae</taxon>
        <taxon>Chromera</taxon>
    </lineage>
</organism>
<dbReference type="PANTHER" id="PTHR31214">
    <property type="entry name" value="PROTEIN FAM221A-RELATED"/>
    <property type="match status" value="1"/>
</dbReference>
<name>A0A0G4GRF0_9ALVE</name>
<dbReference type="VEuPathDB" id="CryptoDB:Cvel_23049"/>
<comment type="similarity">
    <text evidence="1">Belongs to the FAM221 family.</text>
</comment>
<feature type="compositionally biased region" description="Low complexity" evidence="2">
    <location>
        <begin position="361"/>
        <end position="373"/>
    </location>
</feature>
<dbReference type="AlphaFoldDB" id="A0A0G4GRF0"/>
<dbReference type="EMBL" id="CDMZ01001472">
    <property type="protein sequence ID" value="CEM33124.1"/>
    <property type="molecule type" value="Genomic_DNA"/>
</dbReference>
<protein>
    <recommendedName>
        <fullName evidence="4">Protein FAM221B</fullName>
    </recommendedName>
</protein>
<feature type="compositionally biased region" description="Polar residues" evidence="2">
    <location>
        <begin position="388"/>
        <end position="409"/>
    </location>
</feature>
<evidence type="ECO:0008006" key="4">
    <source>
        <dbReference type="Google" id="ProtNLM"/>
    </source>
</evidence>
<feature type="region of interest" description="Disordered" evidence="2">
    <location>
        <begin position="1"/>
        <end position="27"/>
    </location>
</feature>
<proteinExistence type="inferred from homology"/>
<feature type="compositionally biased region" description="Gly residues" evidence="2">
    <location>
        <begin position="374"/>
        <end position="384"/>
    </location>
</feature>
<feature type="compositionally biased region" description="Low complexity" evidence="2">
    <location>
        <begin position="332"/>
        <end position="348"/>
    </location>
</feature>
<dbReference type="PANTHER" id="PTHR31214:SF3">
    <property type="entry name" value="PROTEIN FAM221B"/>
    <property type="match status" value="1"/>
</dbReference>
<feature type="region of interest" description="Disordered" evidence="2">
    <location>
        <begin position="248"/>
        <end position="430"/>
    </location>
</feature>
<evidence type="ECO:0000256" key="2">
    <source>
        <dbReference type="SAM" id="MobiDB-lite"/>
    </source>
</evidence>